<organism evidence="2 3">
    <name type="scientific">Actinomadura bangladeshensis</name>
    <dbReference type="NCBI Taxonomy" id="453573"/>
    <lineage>
        <taxon>Bacteria</taxon>
        <taxon>Bacillati</taxon>
        <taxon>Actinomycetota</taxon>
        <taxon>Actinomycetes</taxon>
        <taxon>Streptosporangiales</taxon>
        <taxon>Thermomonosporaceae</taxon>
        <taxon>Actinomadura</taxon>
    </lineage>
</organism>
<dbReference type="Pfam" id="PF01541">
    <property type="entry name" value="GIY-YIG"/>
    <property type="match status" value="1"/>
</dbReference>
<evidence type="ECO:0000313" key="2">
    <source>
        <dbReference type="EMBL" id="NEA22625.1"/>
    </source>
</evidence>
<feature type="domain" description="GIY-YIG" evidence="1">
    <location>
        <begin position="12"/>
        <end position="78"/>
    </location>
</feature>
<dbReference type="AlphaFoldDB" id="A0A6L9QBK1"/>
<dbReference type="EMBL" id="JAAGLI010000213">
    <property type="protein sequence ID" value="NEA22625.1"/>
    <property type="molecule type" value="Genomic_DNA"/>
</dbReference>
<comment type="caution">
    <text evidence="2">The sequence shown here is derived from an EMBL/GenBank/DDBJ whole genome shotgun (WGS) entry which is preliminary data.</text>
</comment>
<dbReference type="RefSeq" id="WP_163054405.1">
    <property type="nucleotide sequence ID" value="NZ_JAAGLI010000213.1"/>
</dbReference>
<dbReference type="SUPFAM" id="SSF82771">
    <property type="entry name" value="GIY-YIG endonuclease"/>
    <property type="match status" value="1"/>
</dbReference>
<proteinExistence type="predicted"/>
<name>A0A6L9QBK1_9ACTN</name>
<sequence length="261" mass="30780">MQSSYHDQRTVLYRFFDADGQLLYVGITDRAGTRWERHMSDQPWWPDVQRQMSEWYPSREQAEAAELTAIREERPLYNTMHAGTEPLGIFLLAEPWACRLCRWTTQDPVEQAEHMEHELRKLERRRRVPKSESDRLKRDLTHLVACLGRYDRVSVRAQASFERAVGARGQTPRRAYPVLTEREQRALLEDLDDLMGTERARLADLAVMLRRLTPPRAAYQNMTGIQLREILQNRGIRVTNTGNVLRLDPTELERVEWRRRA</sequence>
<dbReference type="Proteomes" id="UP000475532">
    <property type="component" value="Unassembled WGS sequence"/>
</dbReference>
<protein>
    <submittedName>
        <fullName evidence="2">GIY-YIG nuclease family protein</fullName>
    </submittedName>
</protein>
<dbReference type="InterPro" id="IPR000305">
    <property type="entry name" value="GIY-YIG_endonuc"/>
</dbReference>
<dbReference type="CDD" id="cd00719">
    <property type="entry name" value="GIY-YIG_SF"/>
    <property type="match status" value="1"/>
</dbReference>
<gene>
    <name evidence="2" type="ORF">G3I70_08985</name>
</gene>
<reference evidence="2 3" key="1">
    <citation type="submission" date="2020-01" db="EMBL/GenBank/DDBJ databases">
        <title>Insect and environment-associated Actinomycetes.</title>
        <authorList>
            <person name="Currrie C."/>
            <person name="Chevrette M."/>
            <person name="Carlson C."/>
            <person name="Stubbendieck R."/>
            <person name="Wendt-Pienkowski E."/>
        </authorList>
    </citation>
    <scope>NUCLEOTIDE SEQUENCE [LARGE SCALE GENOMIC DNA]</scope>
    <source>
        <strain evidence="2 3">SID10258</strain>
    </source>
</reference>
<dbReference type="InterPro" id="IPR035901">
    <property type="entry name" value="GIY-YIG_endonuc_sf"/>
</dbReference>
<accession>A0A6L9QBK1</accession>
<evidence type="ECO:0000313" key="3">
    <source>
        <dbReference type="Proteomes" id="UP000475532"/>
    </source>
</evidence>
<evidence type="ECO:0000259" key="1">
    <source>
        <dbReference type="Pfam" id="PF01541"/>
    </source>
</evidence>